<name>A0A8S5LAD3_9CAUD</name>
<protein>
    <submittedName>
        <fullName evidence="1">Uncharacterized protein</fullName>
    </submittedName>
</protein>
<reference evidence="1" key="1">
    <citation type="journal article" date="2021" name="Proc. Natl. Acad. Sci. U.S.A.">
        <title>A Catalog of Tens of Thousands of Viruses from Human Metagenomes Reveals Hidden Associations with Chronic Diseases.</title>
        <authorList>
            <person name="Tisza M.J."/>
            <person name="Buck C.B."/>
        </authorList>
    </citation>
    <scope>NUCLEOTIDE SEQUENCE</scope>
    <source>
        <strain evidence="1">CtFNZ2</strain>
    </source>
</reference>
<accession>A0A8S5LAD3</accession>
<evidence type="ECO:0000313" key="1">
    <source>
        <dbReference type="EMBL" id="DAD66857.1"/>
    </source>
</evidence>
<dbReference type="EMBL" id="BK014663">
    <property type="protein sequence ID" value="DAD66857.1"/>
    <property type="molecule type" value="Genomic_DNA"/>
</dbReference>
<sequence>MIFQLSPIKVVGVEPTSITSDQLRTFKLEEVMLQHIYS</sequence>
<organism evidence="1">
    <name type="scientific">Siphoviridae sp. ctFNZ2</name>
    <dbReference type="NCBI Taxonomy" id="2823572"/>
    <lineage>
        <taxon>Viruses</taxon>
        <taxon>Duplodnaviria</taxon>
        <taxon>Heunggongvirae</taxon>
        <taxon>Uroviricota</taxon>
        <taxon>Caudoviricetes</taxon>
    </lineage>
</organism>
<proteinExistence type="predicted"/>